<dbReference type="InterPro" id="IPR015269">
    <property type="entry name" value="UPF0029_Impact_C"/>
</dbReference>
<dbReference type="EMBL" id="JAYMFH010000005">
    <property type="protein sequence ID" value="MEC4294701.1"/>
    <property type="molecule type" value="Genomic_DNA"/>
</dbReference>
<dbReference type="InterPro" id="IPR001498">
    <property type="entry name" value="Impact_N"/>
</dbReference>
<evidence type="ECO:0000313" key="4">
    <source>
        <dbReference type="EMBL" id="MEC4294701.1"/>
    </source>
</evidence>
<organism evidence="4 5">
    <name type="scientific">Adlercreutzia shanghongiae</name>
    <dbReference type="NCBI Taxonomy" id="3111773"/>
    <lineage>
        <taxon>Bacteria</taxon>
        <taxon>Bacillati</taxon>
        <taxon>Actinomycetota</taxon>
        <taxon>Coriobacteriia</taxon>
        <taxon>Eggerthellales</taxon>
        <taxon>Eggerthellaceae</taxon>
        <taxon>Adlercreutzia</taxon>
    </lineage>
</organism>
<proteinExistence type="inferred from homology"/>
<dbReference type="Pfam" id="PF01205">
    <property type="entry name" value="Impact_N"/>
    <property type="match status" value="1"/>
</dbReference>
<dbReference type="InterPro" id="IPR020568">
    <property type="entry name" value="Ribosomal_Su5_D2-typ_SF"/>
</dbReference>
<reference evidence="4 5" key="1">
    <citation type="submission" date="2024-01" db="EMBL/GenBank/DDBJ databases">
        <title>novel species in genus Adlercreutzia.</title>
        <authorList>
            <person name="Liu X."/>
        </authorList>
    </citation>
    <scope>NUCLEOTIDE SEQUENCE [LARGE SCALE GENOMIC DNA]</scope>
    <source>
        <strain evidence="4 5">R22</strain>
    </source>
</reference>
<feature type="domain" description="UPF0029" evidence="3">
    <location>
        <begin position="137"/>
        <end position="192"/>
    </location>
</feature>
<dbReference type="InterPro" id="IPR023582">
    <property type="entry name" value="Impact"/>
</dbReference>
<dbReference type="Proteomes" id="UP001343724">
    <property type="component" value="Unassembled WGS sequence"/>
</dbReference>
<dbReference type="PANTHER" id="PTHR16301:SF20">
    <property type="entry name" value="IMPACT FAMILY MEMBER YIGZ"/>
    <property type="match status" value="1"/>
</dbReference>
<dbReference type="NCBIfam" id="TIGR00257">
    <property type="entry name" value="IMPACT_YIGZ"/>
    <property type="match status" value="1"/>
</dbReference>
<keyword evidence="5" id="KW-1185">Reference proteome</keyword>
<evidence type="ECO:0000313" key="5">
    <source>
        <dbReference type="Proteomes" id="UP001343724"/>
    </source>
</evidence>
<comment type="similarity">
    <text evidence="1">Belongs to the IMPACT family.</text>
</comment>
<name>A0ABU6IXW6_9ACTN</name>
<dbReference type="InterPro" id="IPR035647">
    <property type="entry name" value="EFG_III/V"/>
</dbReference>
<evidence type="ECO:0000259" key="3">
    <source>
        <dbReference type="Pfam" id="PF09186"/>
    </source>
</evidence>
<comment type="caution">
    <text evidence="4">The sequence shown here is derived from an EMBL/GenBank/DDBJ whole genome shotgun (WGS) entry which is preliminary data.</text>
</comment>
<dbReference type="PANTHER" id="PTHR16301">
    <property type="entry name" value="IMPACT-RELATED"/>
    <property type="match status" value="1"/>
</dbReference>
<accession>A0ABU6IXW6</accession>
<dbReference type="RefSeq" id="WP_326454535.1">
    <property type="nucleotide sequence ID" value="NZ_JAYMFH010000005.1"/>
</dbReference>
<protein>
    <submittedName>
        <fullName evidence="4">YigZ family protein</fullName>
    </submittedName>
</protein>
<evidence type="ECO:0000256" key="1">
    <source>
        <dbReference type="ARBA" id="ARBA00007665"/>
    </source>
</evidence>
<sequence>MAAYQTIAAPAEAEIVEKKSRFIGQIAPATTEEEALAFINGVKAEHRMARHNVYAYVLRGGRIRYTDDGEPAKTAGMPTLQAIQHAGLEDVAVVVTRYFGGILLGTGGLVRAYTDATKAAIEAAEIVTVSVCVDVILEVPYALYEQVCRVAEACEAKLKESDFAENVLLAFRMLDGTQTPFLEKLTELTRGQSEIIVTDPLDAAF</sequence>
<gene>
    <name evidence="4" type="ORF">VJ920_05220</name>
</gene>
<dbReference type="Pfam" id="PF09186">
    <property type="entry name" value="DUF1949"/>
    <property type="match status" value="1"/>
</dbReference>
<dbReference type="InterPro" id="IPR036956">
    <property type="entry name" value="Impact_N_sf"/>
</dbReference>
<feature type="domain" description="Impact N-terminal" evidence="2">
    <location>
        <begin position="18"/>
        <end position="121"/>
    </location>
</feature>
<evidence type="ECO:0000259" key="2">
    <source>
        <dbReference type="Pfam" id="PF01205"/>
    </source>
</evidence>
<dbReference type="SUPFAM" id="SSF54980">
    <property type="entry name" value="EF-G C-terminal domain-like"/>
    <property type="match status" value="1"/>
</dbReference>
<dbReference type="SUPFAM" id="SSF54211">
    <property type="entry name" value="Ribosomal protein S5 domain 2-like"/>
    <property type="match status" value="1"/>
</dbReference>
<dbReference type="Gene3D" id="3.30.230.30">
    <property type="entry name" value="Impact, N-terminal domain"/>
    <property type="match status" value="1"/>
</dbReference>
<dbReference type="Gene3D" id="3.30.70.240">
    <property type="match status" value="1"/>
</dbReference>
<dbReference type="InterPro" id="IPR015796">
    <property type="entry name" value="Impact_YigZ-like"/>
</dbReference>